<comment type="caution">
    <text evidence="1">The sequence shown here is derived from an EMBL/GenBank/DDBJ whole genome shotgun (WGS) entry which is preliminary data.</text>
</comment>
<name>A0A4Z0NY92_9BACT</name>
<proteinExistence type="predicted"/>
<dbReference type="OrthoDB" id="1495228at2"/>
<evidence type="ECO:0000313" key="1">
    <source>
        <dbReference type="EMBL" id="TGE03330.1"/>
    </source>
</evidence>
<dbReference type="GO" id="GO:0009295">
    <property type="term" value="C:nucleoid"/>
    <property type="evidence" value="ECO:0007669"/>
    <property type="project" value="InterPro"/>
</dbReference>
<dbReference type="InterPro" id="IPR007358">
    <property type="entry name" value="Nucleoid_associated_NdpA"/>
</dbReference>
<reference evidence="1 2" key="1">
    <citation type="submission" date="2019-04" db="EMBL/GenBank/DDBJ databases">
        <authorList>
            <person name="Feng G."/>
            <person name="Zhang J."/>
            <person name="Zhu H."/>
        </authorList>
    </citation>
    <scope>NUCLEOTIDE SEQUENCE [LARGE SCALE GENOMIC DNA]</scope>
    <source>
        <strain evidence="1 2">92R-1</strain>
    </source>
</reference>
<sequence>MRQLNFQALTIRRMASHSILEKQPTAQTSIADVTDELLDFTYDLQQLILSRLQAALGRKGKGFYLEIADSAPSSFFGQCVDLEKVNDPTFLKRSQNIAHLLAGSQNRSNIKAGDLYVIEAVDSSYQNSPVYIVIKAEPHEGVRRNKKSLEHLKDIVLSPSQKLYKVGVLYKDENEGKTYPNDSFSAYLFDEQFGSGSQTLSSYFYKEFLRFDYTNNGPIQTKIFYDKTRDFIDKNIKDEDKREELGEALRVLLKTDNAQYIRPKEFAQHYLETDEQQALFNATVSRDFPPMVEKNSQLVDFSLKTRKIRFGDAQVSAPDSNFNNHIQVIKSQNDLMNLDPSDDSYTILKVAGKPNSVKRTK</sequence>
<organism evidence="1 2">
    <name type="scientific">Hymenobacter fodinae</name>
    <dbReference type="NCBI Taxonomy" id="2510796"/>
    <lineage>
        <taxon>Bacteria</taxon>
        <taxon>Pseudomonadati</taxon>
        <taxon>Bacteroidota</taxon>
        <taxon>Cytophagia</taxon>
        <taxon>Cytophagales</taxon>
        <taxon>Hymenobacteraceae</taxon>
        <taxon>Hymenobacter</taxon>
    </lineage>
</organism>
<dbReference type="EMBL" id="SRLA01000009">
    <property type="protein sequence ID" value="TGE03330.1"/>
    <property type="molecule type" value="Genomic_DNA"/>
</dbReference>
<protein>
    <recommendedName>
        <fullName evidence="3">Nucleoid associated protein NdpA</fullName>
    </recommendedName>
</protein>
<dbReference type="RefSeq" id="WP_135437094.1">
    <property type="nucleotide sequence ID" value="NZ_SRLA01000009.1"/>
</dbReference>
<dbReference type="Pfam" id="PF04245">
    <property type="entry name" value="NA37"/>
    <property type="match status" value="1"/>
</dbReference>
<dbReference type="AlphaFoldDB" id="A0A4Z0NY92"/>
<keyword evidence="2" id="KW-1185">Reference proteome</keyword>
<dbReference type="Proteomes" id="UP000298337">
    <property type="component" value="Unassembled WGS sequence"/>
</dbReference>
<gene>
    <name evidence="1" type="ORF">EU556_25785</name>
</gene>
<accession>A0A4Z0NY92</accession>
<evidence type="ECO:0000313" key="2">
    <source>
        <dbReference type="Proteomes" id="UP000298337"/>
    </source>
</evidence>
<evidence type="ECO:0008006" key="3">
    <source>
        <dbReference type="Google" id="ProtNLM"/>
    </source>
</evidence>